<comment type="caution">
    <text evidence="2">The sequence shown here is derived from an EMBL/GenBank/DDBJ whole genome shotgun (WGS) entry which is preliminary data.</text>
</comment>
<dbReference type="Proteomes" id="UP000030652">
    <property type="component" value="Unassembled WGS sequence"/>
</dbReference>
<sequence>MSKYFCKKIISKIAVVGIVVFLGTMFSAHKDVDAGKKVKHVIDNVTKLKYADPVKDIHLYLCAFHIAKDNPSFEVEAHHYCSMKELKVGKGDIHQCVIYDSKEAPAKLLGIEYIISDDSYQMLPHNEKIYWHPHAYEIVSGQLIVPDMYDLGDAALKGFLGSWGKTFHTWPDPDTNIPMGKPLLMWSAGADGQISKEMIGKRDKQFAISTDLIRERRKMYGYKVPDVALPKSVGELGRQWTSEGPDIPQKLNKN</sequence>
<dbReference type="EMBL" id="JRYO01000033">
    <property type="protein sequence ID" value="KHE93825.1"/>
    <property type="molecule type" value="Genomic_DNA"/>
</dbReference>
<gene>
    <name evidence="2" type="ORF">SCABRO_00382</name>
</gene>
<evidence type="ECO:0000256" key="1">
    <source>
        <dbReference type="SAM" id="MobiDB-lite"/>
    </source>
</evidence>
<reference evidence="2 3" key="1">
    <citation type="submission" date="2014-10" db="EMBL/GenBank/DDBJ databases">
        <title>Draft genome of anammox bacterium scalindua brodae, obtained using differential coverage binning of sequence data from two enrichment reactors.</title>
        <authorList>
            <person name="Speth D.R."/>
            <person name="Russ L."/>
            <person name="Kartal B."/>
            <person name="Op den Camp H.J."/>
            <person name="Dutilh B.E."/>
            <person name="Jetten M.S."/>
        </authorList>
    </citation>
    <scope>NUCLEOTIDE SEQUENCE [LARGE SCALE GENOMIC DNA]</scope>
    <source>
        <strain evidence="2">RU1</strain>
    </source>
</reference>
<dbReference type="InterPro" id="IPR010686">
    <property type="entry name" value="OBAP-like"/>
</dbReference>
<dbReference type="Pfam" id="PF06884">
    <property type="entry name" value="DUF1264"/>
    <property type="match status" value="1"/>
</dbReference>
<dbReference type="AlphaFoldDB" id="A0A0B0ET26"/>
<dbReference type="PANTHER" id="PTHR31360">
    <property type="match status" value="1"/>
</dbReference>
<protein>
    <recommendedName>
        <fullName evidence="4">DUF1264 domain-containing protein</fullName>
    </recommendedName>
</protein>
<organism evidence="2 3">
    <name type="scientific">Candidatus Scalindua brodae</name>
    <dbReference type="NCBI Taxonomy" id="237368"/>
    <lineage>
        <taxon>Bacteria</taxon>
        <taxon>Pseudomonadati</taxon>
        <taxon>Planctomycetota</taxon>
        <taxon>Candidatus Brocadiia</taxon>
        <taxon>Candidatus Brocadiales</taxon>
        <taxon>Candidatus Scalinduaceae</taxon>
        <taxon>Candidatus Scalindua</taxon>
    </lineage>
</organism>
<accession>A0A0B0ET26</accession>
<name>A0A0B0ET26_9BACT</name>
<feature type="region of interest" description="Disordered" evidence="1">
    <location>
        <begin position="235"/>
        <end position="254"/>
    </location>
</feature>
<proteinExistence type="predicted"/>
<evidence type="ECO:0008006" key="4">
    <source>
        <dbReference type="Google" id="ProtNLM"/>
    </source>
</evidence>
<dbReference type="PANTHER" id="PTHR31360:SF0">
    <property type="entry name" value="OIL BODY-ASSOCIATED PROTEIN 1B"/>
    <property type="match status" value="1"/>
</dbReference>
<evidence type="ECO:0000313" key="2">
    <source>
        <dbReference type="EMBL" id="KHE93825.1"/>
    </source>
</evidence>
<evidence type="ECO:0000313" key="3">
    <source>
        <dbReference type="Proteomes" id="UP000030652"/>
    </source>
</evidence>
<dbReference type="eggNOG" id="ENOG502Z9B7">
    <property type="taxonomic scope" value="Bacteria"/>
</dbReference>